<dbReference type="InParanoid" id="F4RE95"/>
<dbReference type="Proteomes" id="UP000001072">
    <property type="component" value="Unassembled WGS sequence"/>
</dbReference>
<name>F4RE95_MELLP</name>
<dbReference type="AlphaFoldDB" id="F4RE95"/>
<gene>
    <name evidence="2" type="ORF">MELLADRAFT_96295</name>
</gene>
<feature type="region of interest" description="Disordered" evidence="1">
    <location>
        <begin position="355"/>
        <end position="374"/>
    </location>
</feature>
<accession>F4RE95</accession>
<sequence length="374" mass="42061">MIVPNPIQKNRNSPRKASIRNKRGPDSNPSQPTSSGSRARIEDALPDARTIAMFSAPTFSAPFILPNSSKTHLKLIADKLGLTPENHQLALQICGATRPEDQFVTSIGFLSYLKQKSDEPTQTHTKGSDWAPTSELKDAIRPELNALIMDLGIVSYSRTVDLNQRLISNSFDQACVYQLFYPFQIHLQSKDRSFIKFHYPPGYETEEGNEAHKAMLAFYKTQAVATRSRLRGVLLTNVLPINSQMSKRPMPGLAQLMALICRGLINTHDTRSETEIFDTSPKSFRQRVAFLRVHAVASHRNPSSNGRRFLWDYIDEALLSLKEKHAGRDRSMYKKALLGPDPDRVMEQYNILEAEKNAEAAHETEEAHETEAGS</sequence>
<protein>
    <submittedName>
        <fullName evidence="2">Uncharacterized protein</fullName>
    </submittedName>
</protein>
<dbReference type="KEGG" id="mlr:MELLADRAFT_96295"/>
<feature type="compositionally biased region" description="Polar residues" evidence="1">
    <location>
        <begin position="27"/>
        <end position="37"/>
    </location>
</feature>
<evidence type="ECO:0000256" key="1">
    <source>
        <dbReference type="SAM" id="MobiDB-lite"/>
    </source>
</evidence>
<feature type="region of interest" description="Disordered" evidence="1">
    <location>
        <begin position="1"/>
        <end position="39"/>
    </location>
</feature>
<dbReference type="HOGENOM" id="CLU_739829_0_0_1"/>
<keyword evidence="3" id="KW-1185">Reference proteome</keyword>
<evidence type="ECO:0000313" key="3">
    <source>
        <dbReference type="Proteomes" id="UP000001072"/>
    </source>
</evidence>
<dbReference type="RefSeq" id="XP_007407412.1">
    <property type="nucleotide sequence ID" value="XM_007407350.1"/>
</dbReference>
<dbReference type="GeneID" id="18937554"/>
<dbReference type="EMBL" id="GL883098">
    <property type="protein sequence ID" value="EGG09052.1"/>
    <property type="molecule type" value="Genomic_DNA"/>
</dbReference>
<feature type="compositionally biased region" description="Basic residues" evidence="1">
    <location>
        <begin position="12"/>
        <end position="22"/>
    </location>
</feature>
<proteinExistence type="predicted"/>
<reference evidence="3" key="1">
    <citation type="journal article" date="2011" name="Proc. Natl. Acad. Sci. U.S.A.">
        <title>Obligate biotrophy features unraveled by the genomic analysis of rust fungi.</title>
        <authorList>
            <person name="Duplessis S."/>
            <person name="Cuomo C.A."/>
            <person name="Lin Y.-C."/>
            <person name="Aerts A."/>
            <person name="Tisserant E."/>
            <person name="Veneault-Fourrey C."/>
            <person name="Joly D.L."/>
            <person name="Hacquard S."/>
            <person name="Amselem J."/>
            <person name="Cantarel B.L."/>
            <person name="Chiu R."/>
            <person name="Coutinho P.M."/>
            <person name="Feau N."/>
            <person name="Field M."/>
            <person name="Frey P."/>
            <person name="Gelhaye E."/>
            <person name="Goldberg J."/>
            <person name="Grabherr M.G."/>
            <person name="Kodira C.D."/>
            <person name="Kohler A."/>
            <person name="Kuees U."/>
            <person name="Lindquist E.A."/>
            <person name="Lucas S.M."/>
            <person name="Mago R."/>
            <person name="Mauceli E."/>
            <person name="Morin E."/>
            <person name="Murat C."/>
            <person name="Pangilinan J.L."/>
            <person name="Park R."/>
            <person name="Pearson M."/>
            <person name="Quesneville H."/>
            <person name="Rouhier N."/>
            <person name="Sakthikumar S."/>
            <person name="Salamov A.A."/>
            <person name="Schmutz J."/>
            <person name="Selles B."/>
            <person name="Shapiro H."/>
            <person name="Tanguay P."/>
            <person name="Tuskan G.A."/>
            <person name="Henrissat B."/>
            <person name="Van de Peer Y."/>
            <person name="Rouze P."/>
            <person name="Ellis J.G."/>
            <person name="Dodds P.N."/>
            <person name="Schein J.E."/>
            <person name="Zhong S."/>
            <person name="Hamelin R.C."/>
            <person name="Grigoriev I.V."/>
            <person name="Szabo L.J."/>
            <person name="Martin F."/>
        </authorList>
    </citation>
    <scope>NUCLEOTIDE SEQUENCE [LARGE SCALE GENOMIC DNA]</scope>
    <source>
        <strain evidence="3">98AG31 / pathotype 3-4-7</strain>
    </source>
</reference>
<dbReference type="VEuPathDB" id="FungiDB:MELLADRAFT_96295"/>
<evidence type="ECO:0000313" key="2">
    <source>
        <dbReference type="EMBL" id="EGG09052.1"/>
    </source>
</evidence>
<organism evidence="3">
    <name type="scientific">Melampsora larici-populina (strain 98AG31 / pathotype 3-4-7)</name>
    <name type="common">Poplar leaf rust fungus</name>
    <dbReference type="NCBI Taxonomy" id="747676"/>
    <lineage>
        <taxon>Eukaryota</taxon>
        <taxon>Fungi</taxon>
        <taxon>Dikarya</taxon>
        <taxon>Basidiomycota</taxon>
        <taxon>Pucciniomycotina</taxon>
        <taxon>Pucciniomycetes</taxon>
        <taxon>Pucciniales</taxon>
        <taxon>Melampsoraceae</taxon>
        <taxon>Melampsora</taxon>
    </lineage>
</organism>